<name>A0AAU9R592_THLAR</name>
<gene>
    <name evidence="1" type="ORF">TAV2_LOCUS2607</name>
</gene>
<sequence>MALALAVGEKRLKRMRKEVLSWAFERVVRANCKQARPGRICGGPSLQEAVVSSRRKLSTDARTCDDVAVPA</sequence>
<dbReference type="EMBL" id="OU466857">
    <property type="protein sequence ID" value="CAH2033834.1"/>
    <property type="molecule type" value="Genomic_DNA"/>
</dbReference>
<organism evidence="1 2">
    <name type="scientific">Thlaspi arvense</name>
    <name type="common">Field penny-cress</name>
    <dbReference type="NCBI Taxonomy" id="13288"/>
    <lineage>
        <taxon>Eukaryota</taxon>
        <taxon>Viridiplantae</taxon>
        <taxon>Streptophyta</taxon>
        <taxon>Embryophyta</taxon>
        <taxon>Tracheophyta</taxon>
        <taxon>Spermatophyta</taxon>
        <taxon>Magnoliopsida</taxon>
        <taxon>eudicotyledons</taxon>
        <taxon>Gunneridae</taxon>
        <taxon>Pentapetalae</taxon>
        <taxon>rosids</taxon>
        <taxon>malvids</taxon>
        <taxon>Brassicales</taxon>
        <taxon>Brassicaceae</taxon>
        <taxon>Thlaspideae</taxon>
        <taxon>Thlaspi</taxon>
    </lineage>
</organism>
<accession>A0AAU9R592</accession>
<keyword evidence="2" id="KW-1185">Reference proteome</keyword>
<dbReference type="AlphaFoldDB" id="A0AAU9R592"/>
<proteinExistence type="predicted"/>
<evidence type="ECO:0000313" key="2">
    <source>
        <dbReference type="Proteomes" id="UP000836841"/>
    </source>
</evidence>
<reference evidence="1 2" key="1">
    <citation type="submission" date="2022-03" db="EMBL/GenBank/DDBJ databases">
        <authorList>
            <person name="Nunn A."/>
            <person name="Chopra R."/>
            <person name="Nunn A."/>
            <person name="Contreras Garrido A."/>
        </authorList>
    </citation>
    <scope>NUCLEOTIDE SEQUENCE [LARGE SCALE GENOMIC DNA]</scope>
</reference>
<evidence type="ECO:0000313" key="1">
    <source>
        <dbReference type="EMBL" id="CAH2033834.1"/>
    </source>
</evidence>
<protein>
    <submittedName>
        <fullName evidence="1">Uncharacterized protein</fullName>
    </submittedName>
</protein>
<dbReference type="Proteomes" id="UP000836841">
    <property type="component" value="Chromosome 1"/>
</dbReference>